<evidence type="ECO:0000256" key="3">
    <source>
        <dbReference type="ARBA" id="ARBA00022605"/>
    </source>
</evidence>
<dbReference type="GO" id="GO:0004640">
    <property type="term" value="F:phosphoribosylanthranilate isomerase activity"/>
    <property type="evidence" value="ECO:0007669"/>
    <property type="project" value="TreeGrafter"/>
</dbReference>
<dbReference type="RefSeq" id="WP_107143857.1">
    <property type="nucleotide sequence ID" value="NZ_CP028324.1"/>
</dbReference>
<evidence type="ECO:0000256" key="2">
    <source>
        <dbReference type="ARBA" id="ARBA00004696"/>
    </source>
</evidence>
<dbReference type="InterPro" id="IPR013785">
    <property type="entry name" value="Aldolase_TIM"/>
</dbReference>
<dbReference type="Proteomes" id="UP000240505">
    <property type="component" value="Chromosome"/>
</dbReference>
<dbReference type="Pfam" id="PF00218">
    <property type="entry name" value="IGPS"/>
    <property type="match status" value="1"/>
</dbReference>
<dbReference type="OrthoDB" id="9804217at2"/>
<evidence type="ECO:0000256" key="1">
    <source>
        <dbReference type="ARBA" id="ARBA00001633"/>
    </source>
</evidence>
<name>A0A2R4CG57_9BURK</name>
<dbReference type="InterPro" id="IPR013798">
    <property type="entry name" value="Indole-3-glycerol_P_synth_dom"/>
</dbReference>
<dbReference type="NCBIfam" id="NF001373">
    <property type="entry name" value="PRK00278.1-6"/>
    <property type="match status" value="1"/>
</dbReference>
<sequence length="266" mass="28870">MSDILNKILAVKADEVAAAKKHRSLASLRDEVERDSELRAGLRGFEASLRRHIGAGQAGVIAEVKKASPSKGVLRADFQPAAIAASYENGGAACLSVLTDEQFFQGSADYLQQARAACAIPVLRKDFMVDMYQIYEARAMGADCILLIVAALDHGLMAEMEACAHELGMDVLIESHDGDELTAALKLKSNLIGINNRNLRTFEVSLDNTLNLLDRIPQERMVITESGILNGDDVARMRAADVHAFLVGEAFMRATDPGAELRRLFA</sequence>
<dbReference type="AlphaFoldDB" id="A0A2R4CG57"/>
<gene>
    <name evidence="8" type="primary">trpC</name>
    <name evidence="10" type="ORF">C9I28_24975</name>
</gene>
<dbReference type="PROSITE" id="PS00614">
    <property type="entry name" value="IGPS"/>
    <property type="match status" value="1"/>
</dbReference>
<feature type="domain" description="Indole-3-glycerol phosphate synthase" evidence="9">
    <location>
        <begin position="5"/>
        <end position="264"/>
    </location>
</feature>
<dbReference type="PANTHER" id="PTHR22854">
    <property type="entry name" value="TRYPTOPHAN BIOSYNTHESIS PROTEIN"/>
    <property type="match status" value="1"/>
</dbReference>
<evidence type="ECO:0000256" key="4">
    <source>
        <dbReference type="ARBA" id="ARBA00022793"/>
    </source>
</evidence>
<dbReference type="EC" id="4.1.1.48" evidence="8"/>
<dbReference type="Gene3D" id="3.20.20.70">
    <property type="entry name" value="Aldolase class I"/>
    <property type="match status" value="1"/>
</dbReference>
<comment type="catalytic activity">
    <reaction evidence="1 8">
        <text>1-(2-carboxyphenylamino)-1-deoxy-D-ribulose 5-phosphate + H(+) = (1S,2R)-1-C-(indol-3-yl)glycerol 3-phosphate + CO2 + H2O</text>
        <dbReference type="Rhea" id="RHEA:23476"/>
        <dbReference type="ChEBI" id="CHEBI:15377"/>
        <dbReference type="ChEBI" id="CHEBI:15378"/>
        <dbReference type="ChEBI" id="CHEBI:16526"/>
        <dbReference type="ChEBI" id="CHEBI:58613"/>
        <dbReference type="ChEBI" id="CHEBI:58866"/>
        <dbReference type="EC" id="4.1.1.48"/>
    </reaction>
</comment>
<proteinExistence type="inferred from homology"/>
<dbReference type="InterPro" id="IPR045186">
    <property type="entry name" value="Indole-3-glycerol_P_synth"/>
</dbReference>
<accession>A0A2R4CG57</accession>
<evidence type="ECO:0000313" key="11">
    <source>
        <dbReference type="Proteomes" id="UP000240505"/>
    </source>
</evidence>
<dbReference type="FunFam" id="3.20.20.70:FF:000024">
    <property type="entry name" value="Indole-3-glycerol phosphate synthase"/>
    <property type="match status" value="1"/>
</dbReference>
<evidence type="ECO:0000256" key="8">
    <source>
        <dbReference type="HAMAP-Rule" id="MF_00134"/>
    </source>
</evidence>
<dbReference type="KEGG" id="masz:C9I28_24975"/>
<dbReference type="InterPro" id="IPR011060">
    <property type="entry name" value="RibuloseP-bd_barrel"/>
</dbReference>
<dbReference type="EMBL" id="CP028324">
    <property type="protein sequence ID" value="AVR98522.1"/>
    <property type="molecule type" value="Genomic_DNA"/>
</dbReference>
<dbReference type="GO" id="GO:0000162">
    <property type="term" value="P:L-tryptophan biosynthetic process"/>
    <property type="evidence" value="ECO:0007669"/>
    <property type="project" value="UniProtKB-UniRule"/>
</dbReference>
<dbReference type="CDD" id="cd00331">
    <property type="entry name" value="IGPS"/>
    <property type="match status" value="1"/>
</dbReference>
<keyword evidence="5 8" id="KW-0822">Tryptophan biosynthesis</keyword>
<dbReference type="PANTHER" id="PTHR22854:SF2">
    <property type="entry name" value="INDOLE-3-GLYCEROL-PHOSPHATE SYNTHASE"/>
    <property type="match status" value="1"/>
</dbReference>
<dbReference type="GO" id="GO:0004425">
    <property type="term" value="F:indole-3-glycerol-phosphate synthase activity"/>
    <property type="evidence" value="ECO:0007669"/>
    <property type="project" value="UniProtKB-UniRule"/>
</dbReference>
<dbReference type="NCBIfam" id="NF001370">
    <property type="entry name" value="PRK00278.1-2"/>
    <property type="match status" value="1"/>
</dbReference>
<keyword evidence="3 8" id="KW-0028">Amino-acid biosynthesis</keyword>
<keyword evidence="7 8" id="KW-0456">Lyase</keyword>
<reference evidence="10 11" key="1">
    <citation type="submission" date="2018-03" db="EMBL/GenBank/DDBJ databases">
        <title>Massilia armeniaca sp. nov., isolated from desert soil.</title>
        <authorList>
            <person name="Huang H."/>
            <person name="Ren M."/>
        </authorList>
    </citation>
    <scope>NUCLEOTIDE SEQUENCE [LARGE SCALE GENOMIC DNA]</scope>
    <source>
        <strain evidence="10 11">ZMN-3</strain>
    </source>
</reference>
<organism evidence="10 11">
    <name type="scientific">Pseudoduganella armeniaca</name>
    <dbReference type="NCBI Taxonomy" id="2072590"/>
    <lineage>
        <taxon>Bacteria</taxon>
        <taxon>Pseudomonadati</taxon>
        <taxon>Pseudomonadota</taxon>
        <taxon>Betaproteobacteria</taxon>
        <taxon>Burkholderiales</taxon>
        <taxon>Oxalobacteraceae</taxon>
        <taxon>Telluria group</taxon>
        <taxon>Pseudoduganella</taxon>
    </lineage>
</organism>
<keyword evidence="11" id="KW-1185">Reference proteome</keyword>
<evidence type="ECO:0000256" key="6">
    <source>
        <dbReference type="ARBA" id="ARBA00023141"/>
    </source>
</evidence>
<dbReference type="InterPro" id="IPR001468">
    <property type="entry name" value="Indole-3-GlycerolPSynthase_CS"/>
</dbReference>
<dbReference type="NCBIfam" id="NF001377">
    <property type="entry name" value="PRK00278.2-4"/>
    <property type="match status" value="1"/>
</dbReference>
<evidence type="ECO:0000259" key="9">
    <source>
        <dbReference type="Pfam" id="PF00218"/>
    </source>
</evidence>
<evidence type="ECO:0000256" key="7">
    <source>
        <dbReference type="ARBA" id="ARBA00023239"/>
    </source>
</evidence>
<protein>
    <recommendedName>
        <fullName evidence="8">Indole-3-glycerol phosphate synthase</fullName>
        <shortName evidence="8">IGPS</shortName>
        <ecNumber evidence="8">4.1.1.48</ecNumber>
    </recommendedName>
</protein>
<comment type="similarity">
    <text evidence="8">Belongs to the TrpC family.</text>
</comment>
<keyword evidence="4 8" id="KW-0210">Decarboxylase</keyword>
<dbReference type="HAMAP" id="MF_00134_B">
    <property type="entry name" value="IGPS_B"/>
    <property type="match status" value="1"/>
</dbReference>
<comment type="pathway">
    <text evidence="2 8">Amino-acid biosynthesis; L-tryptophan biosynthesis; L-tryptophan from chorismate: step 4/5.</text>
</comment>
<evidence type="ECO:0000313" key="10">
    <source>
        <dbReference type="EMBL" id="AVR98522.1"/>
    </source>
</evidence>
<dbReference type="SUPFAM" id="SSF51366">
    <property type="entry name" value="Ribulose-phoshate binding barrel"/>
    <property type="match status" value="1"/>
</dbReference>
<dbReference type="UniPathway" id="UPA00035">
    <property type="reaction ID" value="UER00043"/>
</dbReference>
<keyword evidence="6 8" id="KW-0057">Aromatic amino acid biosynthesis</keyword>
<evidence type="ECO:0000256" key="5">
    <source>
        <dbReference type="ARBA" id="ARBA00022822"/>
    </source>
</evidence>